<dbReference type="Pfam" id="PF14299">
    <property type="entry name" value="PP2"/>
    <property type="match status" value="1"/>
</dbReference>
<feature type="region of interest" description="Disordered" evidence="1">
    <location>
        <begin position="499"/>
        <end position="549"/>
    </location>
</feature>
<keyword evidence="3" id="KW-1185">Reference proteome</keyword>
<dbReference type="InterPro" id="IPR025886">
    <property type="entry name" value="PP2-like"/>
</dbReference>
<proteinExistence type="predicted"/>
<reference evidence="2 3" key="1">
    <citation type="journal article" date="2023" name="IScience">
        <title>Expanded male sex-determining region conserved during the evolution of homothallism in the green alga Volvox.</title>
        <authorList>
            <person name="Yamamoto K."/>
            <person name="Matsuzaki R."/>
            <person name="Mahakham W."/>
            <person name="Heman W."/>
            <person name="Sekimoto H."/>
            <person name="Kawachi M."/>
            <person name="Minakuchi Y."/>
            <person name="Toyoda A."/>
            <person name="Nozaki H."/>
        </authorList>
    </citation>
    <scope>NUCLEOTIDE SEQUENCE [LARGE SCALE GENOMIC DNA]</scope>
    <source>
        <strain evidence="2 3">NIES-4468</strain>
    </source>
</reference>
<gene>
    <name evidence="2" type="ORF">VaNZ11_010544</name>
</gene>
<comment type="caution">
    <text evidence="2">The sequence shown here is derived from an EMBL/GenBank/DDBJ whole genome shotgun (WGS) entry which is preliminary data.</text>
</comment>
<dbReference type="EMBL" id="BSDZ01000035">
    <property type="protein sequence ID" value="GLI66619.1"/>
    <property type="molecule type" value="Genomic_DNA"/>
</dbReference>
<evidence type="ECO:0008006" key="4">
    <source>
        <dbReference type="Google" id="ProtNLM"/>
    </source>
</evidence>
<sequence length="549" mass="59213">MEGFEHVSSERASAPGLADPAPALVENLCAQFVFDGDSLLRLGQINRVWRGTVNDVALWERLNTVRFCPSAISSARVLAQPATAIPGWCFFAGLDSAGGDCATPKDANGNLHPTDLASRAERLGAIAFNTQGWIKNGLQAKSQWNRYSYVPGVGMYVREDAVGRILGAPLPAPLPKMAEPQVRPPDFPGWVFYSLMDSPGGDIRHPANGDTDFTSTCSTLEELAEVASRLPSCVAFNTSGSLKHRLQPQVHWRQGGSSCNWGGLYVRQDVVEAKKLRKPTEDGRLDPCLHYFQLGKTRLLAARDVDVTWLNNTYLMRIPDPAPARAAAAATTDPDGGAPEPVEVVKLSHVCWLELTGRFNGVGPGRYHCVWVLRLARSCNVAELKFSITLRAARQLCTGPLAASAEVVHSGKDSVPGDEISSGDIPALGTVLGELVVAGQELRGLVGLGWYGQHAGSFRVPPGAVYDVEVRLWNHDSTWKGGLLFKELLIKCVEGAQEQEPPTAAQDQFLGERVGEGEDDNGGSEDDDGEEEVHEDSSDWDAAWGPGSD</sequence>
<organism evidence="2 3">
    <name type="scientific">Volvox africanus</name>
    <dbReference type="NCBI Taxonomy" id="51714"/>
    <lineage>
        <taxon>Eukaryota</taxon>
        <taxon>Viridiplantae</taxon>
        <taxon>Chlorophyta</taxon>
        <taxon>core chlorophytes</taxon>
        <taxon>Chlorophyceae</taxon>
        <taxon>CS clade</taxon>
        <taxon>Chlamydomonadales</taxon>
        <taxon>Volvocaceae</taxon>
        <taxon>Volvox</taxon>
    </lineage>
</organism>
<evidence type="ECO:0000313" key="3">
    <source>
        <dbReference type="Proteomes" id="UP001165090"/>
    </source>
</evidence>
<accession>A0ABQ5SB00</accession>
<dbReference type="Proteomes" id="UP001165090">
    <property type="component" value="Unassembled WGS sequence"/>
</dbReference>
<evidence type="ECO:0000313" key="2">
    <source>
        <dbReference type="EMBL" id="GLI66619.1"/>
    </source>
</evidence>
<name>A0ABQ5SB00_9CHLO</name>
<protein>
    <recommendedName>
        <fullName evidence="4">F-box domain-containing protein</fullName>
    </recommendedName>
</protein>
<evidence type="ECO:0000256" key="1">
    <source>
        <dbReference type="SAM" id="MobiDB-lite"/>
    </source>
</evidence>
<feature type="compositionally biased region" description="Acidic residues" evidence="1">
    <location>
        <begin position="517"/>
        <end position="534"/>
    </location>
</feature>